<feature type="domain" description="Rad60/SUMO-like" evidence="2">
    <location>
        <begin position="38"/>
        <end position="96"/>
    </location>
</feature>
<accession>A0AA41W0Z4</accession>
<comment type="caution">
    <text evidence="3">The sequence shown here is derived from an EMBL/GenBank/DDBJ whole genome shotgun (WGS) entry which is preliminary data.</text>
</comment>
<dbReference type="InterPro" id="IPR022617">
    <property type="entry name" value="Rad60/SUMO-like_dom"/>
</dbReference>
<feature type="region of interest" description="Disordered" evidence="1">
    <location>
        <begin position="14"/>
        <end position="33"/>
    </location>
</feature>
<sequence>MGFGLRNRTLPSNMAGVVVPESSSSRRDNITVESNCDPHDVHFSIKRDCPLRKLINAYIELKNLHGFTIEFVYADIKPERTSEELGIEDGNVIYAVLSMIGGGYGRSHKM</sequence>
<dbReference type="InterPro" id="IPR029071">
    <property type="entry name" value="Ubiquitin-like_domsf"/>
</dbReference>
<dbReference type="Proteomes" id="UP001177140">
    <property type="component" value="Unassembled WGS sequence"/>
</dbReference>
<protein>
    <recommendedName>
        <fullName evidence="2">Rad60/SUMO-like domain-containing protein</fullName>
    </recommendedName>
</protein>
<organism evidence="3 4">
    <name type="scientific">Papaver nudicaule</name>
    <name type="common">Iceland poppy</name>
    <dbReference type="NCBI Taxonomy" id="74823"/>
    <lineage>
        <taxon>Eukaryota</taxon>
        <taxon>Viridiplantae</taxon>
        <taxon>Streptophyta</taxon>
        <taxon>Embryophyta</taxon>
        <taxon>Tracheophyta</taxon>
        <taxon>Spermatophyta</taxon>
        <taxon>Magnoliopsida</taxon>
        <taxon>Ranunculales</taxon>
        <taxon>Papaveraceae</taxon>
        <taxon>Papaveroideae</taxon>
        <taxon>Papaver</taxon>
    </lineage>
</organism>
<dbReference type="Gene3D" id="3.10.20.90">
    <property type="entry name" value="Phosphatidylinositol 3-kinase Catalytic Subunit, Chain A, domain 1"/>
    <property type="match status" value="1"/>
</dbReference>
<evidence type="ECO:0000256" key="1">
    <source>
        <dbReference type="SAM" id="MobiDB-lite"/>
    </source>
</evidence>
<evidence type="ECO:0000313" key="4">
    <source>
        <dbReference type="Proteomes" id="UP001177140"/>
    </source>
</evidence>
<evidence type="ECO:0000313" key="3">
    <source>
        <dbReference type="EMBL" id="MCL7051048.1"/>
    </source>
</evidence>
<evidence type="ECO:0000259" key="2">
    <source>
        <dbReference type="Pfam" id="PF11976"/>
    </source>
</evidence>
<dbReference type="Pfam" id="PF11976">
    <property type="entry name" value="Rad60-SLD"/>
    <property type="match status" value="1"/>
</dbReference>
<dbReference type="SUPFAM" id="SSF54236">
    <property type="entry name" value="Ubiquitin-like"/>
    <property type="match status" value="1"/>
</dbReference>
<keyword evidence="4" id="KW-1185">Reference proteome</keyword>
<gene>
    <name evidence="3" type="ORF">MKW94_022774</name>
</gene>
<feature type="compositionally biased region" description="Basic and acidic residues" evidence="1">
    <location>
        <begin position="24"/>
        <end position="33"/>
    </location>
</feature>
<dbReference type="AlphaFoldDB" id="A0AA41W0Z4"/>
<name>A0AA41W0Z4_PAPNU</name>
<dbReference type="EMBL" id="JAJJMA010334496">
    <property type="protein sequence ID" value="MCL7051048.1"/>
    <property type="molecule type" value="Genomic_DNA"/>
</dbReference>
<proteinExistence type="predicted"/>
<reference evidence="3" key="1">
    <citation type="submission" date="2022-03" db="EMBL/GenBank/DDBJ databases">
        <title>A functionally conserved STORR gene fusion in Papaver species that diverged 16.8 million years ago.</title>
        <authorList>
            <person name="Catania T."/>
        </authorList>
    </citation>
    <scope>NUCLEOTIDE SEQUENCE</scope>
    <source>
        <strain evidence="3">S-191538</strain>
    </source>
</reference>